<proteinExistence type="predicted"/>
<evidence type="ECO:0000259" key="1">
    <source>
        <dbReference type="Pfam" id="PF26312"/>
    </source>
</evidence>
<reference evidence="2" key="1">
    <citation type="submission" date="2020-05" db="EMBL/GenBank/DDBJ databases">
        <authorList>
            <person name="Chiriac C."/>
            <person name="Salcher M."/>
            <person name="Ghai R."/>
            <person name="Kavagutti S V."/>
        </authorList>
    </citation>
    <scope>NUCLEOTIDE SEQUENCE</scope>
</reference>
<dbReference type="InterPro" id="IPR058396">
    <property type="entry name" value="DUF8083"/>
</dbReference>
<accession>A0A6J6ECH3</accession>
<feature type="domain" description="DUF8083" evidence="1">
    <location>
        <begin position="2"/>
        <end position="148"/>
    </location>
</feature>
<dbReference type="EMBL" id="CAEZTJ010000096">
    <property type="protein sequence ID" value="CAB4570948.1"/>
    <property type="molecule type" value="Genomic_DNA"/>
</dbReference>
<sequence>MPHILTETWVVPPRWFALFDPSERLRGTGPQGPFTLLRTDIARAKARCESAHKAVVTAFGNGPIEGEIAALLAWLNVFHPASKVELDYGGLALYLDRSLRENGEEGIEADSSIEDVALSLQGLASGDGALAGQGYERLVSRWRRVGAYEQAM</sequence>
<dbReference type="Pfam" id="PF26312">
    <property type="entry name" value="DUF8083"/>
    <property type="match status" value="1"/>
</dbReference>
<organism evidence="2">
    <name type="scientific">freshwater metagenome</name>
    <dbReference type="NCBI Taxonomy" id="449393"/>
    <lineage>
        <taxon>unclassified sequences</taxon>
        <taxon>metagenomes</taxon>
        <taxon>ecological metagenomes</taxon>
    </lineage>
</organism>
<name>A0A6J6ECH3_9ZZZZ</name>
<protein>
    <submittedName>
        <fullName evidence="2">Unannotated protein</fullName>
    </submittedName>
</protein>
<evidence type="ECO:0000313" key="2">
    <source>
        <dbReference type="EMBL" id="CAB4570948.1"/>
    </source>
</evidence>
<gene>
    <name evidence="2" type="ORF">UFOPK1650_00696</name>
</gene>
<dbReference type="AlphaFoldDB" id="A0A6J6ECH3"/>